<dbReference type="Proteomes" id="UP000265801">
    <property type="component" value="Unassembled WGS sequence"/>
</dbReference>
<gene>
    <name evidence="1" type="ORF">D3H55_22870</name>
</gene>
<name>A0A3A1QMN8_9BACI</name>
<proteinExistence type="predicted"/>
<sequence>MKKCMLLLLILGLAGCQEDMPEPESFGQKLEAKAASVSSADKAEITVRHVVQGSQVYVECIARGVTFNADNAGRKGKIIVTVDGKRFDEYHTAAFVMKGLNKGVHHVKVDVVSRDNTALGLQKQFYITIP</sequence>
<dbReference type="RefSeq" id="WP_119549635.1">
    <property type="nucleotide sequence ID" value="NZ_QXIR01000054.1"/>
</dbReference>
<keyword evidence="2" id="KW-1185">Reference proteome</keyword>
<protein>
    <recommendedName>
        <fullName evidence="3">Lipoprotein</fullName>
    </recommendedName>
</protein>
<dbReference type="AlphaFoldDB" id="A0A3A1QMN8"/>
<accession>A0A3A1QMN8</accession>
<dbReference type="OrthoDB" id="2968672at2"/>
<evidence type="ECO:0008006" key="3">
    <source>
        <dbReference type="Google" id="ProtNLM"/>
    </source>
</evidence>
<comment type="caution">
    <text evidence="1">The sequence shown here is derived from an EMBL/GenBank/DDBJ whole genome shotgun (WGS) entry which is preliminary data.</text>
</comment>
<evidence type="ECO:0000313" key="2">
    <source>
        <dbReference type="Proteomes" id="UP000265801"/>
    </source>
</evidence>
<organism evidence="1 2">
    <name type="scientific">Bacillus salacetis</name>
    <dbReference type="NCBI Taxonomy" id="2315464"/>
    <lineage>
        <taxon>Bacteria</taxon>
        <taxon>Bacillati</taxon>
        <taxon>Bacillota</taxon>
        <taxon>Bacilli</taxon>
        <taxon>Bacillales</taxon>
        <taxon>Bacillaceae</taxon>
        <taxon>Bacillus</taxon>
    </lineage>
</organism>
<evidence type="ECO:0000313" key="1">
    <source>
        <dbReference type="EMBL" id="RIW27452.1"/>
    </source>
</evidence>
<reference evidence="1 2" key="1">
    <citation type="submission" date="2018-09" db="EMBL/GenBank/DDBJ databases">
        <title>Bacillus saliacetes sp. nov., isolated from Thai shrimp paste (Ka-pi).</title>
        <authorList>
            <person name="Daroonpunt R."/>
            <person name="Tanasupawat S."/>
            <person name="Yiamsombut S."/>
        </authorList>
    </citation>
    <scope>NUCLEOTIDE SEQUENCE [LARGE SCALE GENOMIC DNA]</scope>
    <source>
        <strain evidence="1 2">SKP7-4</strain>
    </source>
</reference>
<dbReference type="PROSITE" id="PS51257">
    <property type="entry name" value="PROKAR_LIPOPROTEIN"/>
    <property type="match status" value="1"/>
</dbReference>
<dbReference type="EMBL" id="QXIR01000054">
    <property type="protein sequence ID" value="RIW27452.1"/>
    <property type="molecule type" value="Genomic_DNA"/>
</dbReference>